<organism evidence="1 2">
    <name type="scientific">Pseudidiomarina sediminum</name>
    <dbReference type="NCBI Taxonomy" id="431675"/>
    <lineage>
        <taxon>Bacteria</taxon>
        <taxon>Pseudomonadati</taxon>
        <taxon>Pseudomonadota</taxon>
        <taxon>Gammaproteobacteria</taxon>
        <taxon>Alteromonadales</taxon>
        <taxon>Idiomarinaceae</taxon>
        <taxon>Pseudidiomarina</taxon>
    </lineage>
</organism>
<protein>
    <submittedName>
        <fullName evidence="1">Uncharacterized protein</fullName>
    </submittedName>
</protein>
<accession>A0A432Z8P4</accession>
<name>A0A432Z8P4_9GAMM</name>
<evidence type="ECO:0000313" key="2">
    <source>
        <dbReference type="Proteomes" id="UP000287022"/>
    </source>
</evidence>
<dbReference type="AlphaFoldDB" id="A0A432Z8P4"/>
<dbReference type="Proteomes" id="UP000287022">
    <property type="component" value="Unassembled WGS sequence"/>
</dbReference>
<comment type="caution">
    <text evidence="1">The sequence shown here is derived from an EMBL/GenBank/DDBJ whole genome shotgun (WGS) entry which is preliminary data.</text>
</comment>
<sequence length="97" mass="11307">MAIIQPVVLQRLKDQIEAMRASILRLGISEEAFHDWFDDQLFKTSHSAPEDYCDELQSNLRQLNRTANPQHQQWLAARIEQQMLALHRAVSYFQGKA</sequence>
<proteinExistence type="predicted"/>
<reference evidence="2" key="1">
    <citation type="journal article" date="2018" name="Front. Microbiol.">
        <title>Genome-Based Analysis Reveals the Taxonomy and Diversity of the Family Idiomarinaceae.</title>
        <authorList>
            <person name="Liu Y."/>
            <person name="Lai Q."/>
            <person name="Shao Z."/>
        </authorList>
    </citation>
    <scope>NUCLEOTIDE SEQUENCE [LARGE SCALE GENOMIC DNA]</scope>
    <source>
        <strain evidence="2">c121</strain>
    </source>
</reference>
<dbReference type="Pfam" id="PF07445">
    <property type="entry name" value="PriC"/>
    <property type="match status" value="1"/>
</dbReference>
<dbReference type="Gene3D" id="1.20.1270.340">
    <property type="match status" value="1"/>
</dbReference>
<gene>
    <name evidence="1" type="ORF">CWI80_02375</name>
</gene>
<evidence type="ECO:0000313" key="1">
    <source>
        <dbReference type="EMBL" id="RUO74220.1"/>
    </source>
</evidence>
<dbReference type="EMBL" id="PIQE01000001">
    <property type="protein sequence ID" value="RUO74220.1"/>
    <property type="molecule type" value="Genomic_DNA"/>
</dbReference>
<dbReference type="RefSeq" id="WP_026861919.1">
    <property type="nucleotide sequence ID" value="NZ_JAHVIQ010000001.1"/>
</dbReference>
<keyword evidence="2" id="KW-1185">Reference proteome</keyword>
<dbReference type="InterPro" id="IPR010890">
    <property type="entry name" value="PriC"/>
</dbReference>
<dbReference type="InterPro" id="IPR038338">
    <property type="entry name" value="PriC_sf"/>
</dbReference>